<dbReference type="OrthoDB" id="9798855at2"/>
<evidence type="ECO:0000313" key="3">
    <source>
        <dbReference type="EMBL" id="QED30296.1"/>
    </source>
</evidence>
<dbReference type="Proteomes" id="UP000321595">
    <property type="component" value="Chromosome"/>
</dbReference>
<dbReference type="SUPFAM" id="SSF54928">
    <property type="entry name" value="RNA-binding domain, RBD"/>
    <property type="match status" value="1"/>
</dbReference>
<dbReference type="InterPro" id="IPR052462">
    <property type="entry name" value="SLIRP/GR-RBP-like"/>
</dbReference>
<name>A0A5B8Y2R5_9DELT</name>
<dbReference type="AlphaFoldDB" id="A0A5B8Y2R5"/>
<proteinExistence type="predicted"/>
<keyword evidence="1" id="KW-0694">RNA-binding</keyword>
<dbReference type="InterPro" id="IPR012677">
    <property type="entry name" value="Nucleotide-bd_a/b_plait_sf"/>
</dbReference>
<dbReference type="EMBL" id="CP042467">
    <property type="protein sequence ID" value="QED30296.1"/>
    <property type="molecule type" value="Genomic_DNA"/>
</dbReference>
<feature type="domain" description="RRM" evidence="2">
    <location>
        <begin position="3"/>
        <end position="81"/>
    </location>
</feature>
<accession>A0A5B8Y2R5</accession>
<keyword evidence="4" id="KW-1185">Reference proteome</keyword>
<evidence type="ECO:0000313" key="4">
    <source>
        <dbReference type="Proteomes" id="UP000321595"/>
    </source>
</evidence>
<organism evidence="3 4">
    <name type="scientific">Microvenator marinus</name>
    <dbReference type="NCBI Taxonomy" id="2600177"/>
    <lineage>
        <taxon>Bacteria</taxon>
        <taxon>Deltaproteobacteria</taxon>
        <taxon>Bradymonadales</taxon>
        <taxon>Microvenatoraceae</taxon>
        <taxon>Microvenator</taxon>
    </lineage>
</organism>
<sequence>MSNKLFVGGLSWGTESDSLKSAFEEYGTVTDAVVITDRDTGRSRGFGFVTFDSNEDAKAAISAMDQSDLDGRTLNVNMARDRR</sequence>
<dbReference type="PROSITE" id="PS50102">
    <property type="entry name" value="RRM"/>
    <property type="match status" value="1"/>
</dbReference>
<evidence type="ECO:0000259" key="2">
    <source>
        <dbReference type="PROSITE" id="PS50102"/>
    </source>
</evidence>
<dbReference type="InterPro" id="IPR000504">
    <property type="entry name" value="RRM_dom"/>
</dbReference>
<dbReference type="Pfam" id="PF00076">
    <property type="entry name" value="RRM_1"/>
    <property type="match status" value="1"/>
</dbReference>
<dbReference type="Gene3D" id="3.30.70.330">
    <property type="match status" value="1"/>
</dbReference>
<dbReference type="InterPro" id="IPR048289">
    <property type="entry name" value="RRM2_NsCP33-like"/>
</dbReference>
<dbReference type="PANTHER" id="PTHR48027">
    <property type="entry name" value="HETEROGENEOUS NUCLEAR RIBONUCLEOPROTEIN 87F-RELATED"/>
    <property type="match status" value="1"/>
</dbReference>
<protein>
    <submittedName>
        <fullName evidence="3">RNA-binding protein</fullName>
    </submittedName>
</protein>
<reference evidence="3 4" key="1">
    <citation type="submission" date="2019-08" db="EMBL/GenBank/DDBJ databases">
        <authorList>
            <person name="Liang Q."/>
        </authorList>
    </citation>
    <scope>NUCLEOTIDE SEQUENCE [LARGE SCALE GENOMIC DNA]</scope>
    <source>
        <strain evidence="3 4">V1718</strain>
    </source>
</reference>
<dbReference type="GO" id="GO:0003723">
    <property type="term" value="F:RNA binding"/>
    <property type="evidence" value="ECO:0007669"/>
    <property type="project" value="UniProtKB-KW"/>
</dbReference>
<gene>
    <name evidence="3" type="ORF">FRD01_05635</name>
</gene>
<dbReference type="KEGG" id="bbae:FRD01_05635"/>
<dbReference type="InterPro" id="IPR035979">
    <property type="entry name" value="RBD_domain_sf"/>
</dbReference>
<evidence type="ECO:0000256" key="1">
    <source>
        <dbReference type="ARBA" id="ARBA00022884"/>
    </source>
</evidence>
<dbReference type="CDD" id="cd21608">
    <property type="entry name" value="RRM2_NsCP33_like"/>
    <property type="match status" value="1"/>
</dbReference>
<dbReference type="SMART" id="SM00360">
    <property type="entry name" value="RRM"/>
    <property type="match status" value="1"/>
</dbReference>